<protein>
    <recommendedName>
        <fullName evidence="1">Plant disease resistance WDH domain-containing protein</fullName>
    </recommendedName>
</protein>
<feature type="domain" description="Plant disease resistance WDH" evidence="1">
    <location>
        <begin position="610"/>
        <end position="716"/>
    </location>
</feature>
<evidence type="ECO:0000313" key="3">
    <source>
        <dbReference type="Proteomes" id="UP000243459"/>
    </source>
</evidence>
<organism evidence="2 3">
    <name type="scientific">Asparagus officinalis</name>
    <name type="common">Garden asparagus</name>
    <dbReference type="NCBI Taxonomy" id="4686"/>
    <lineage>
        <taxon>Eukaryota</taxon>
        <taxon>Viridiplantae</taxon>
        <taxon>Streptophyta</taxon>
        <taxon>Embryophyta</taxon>
        <taxon>Tracheophyta</taxon>
        <taxon>Spermatophyta</taxon>
        <taxon>Magnoliopsida</taxon>
        <taxon>Liliopsida</taxon>
        <taxon>Asparagales</taxon>
        <taxon>Asparagaceae</taxon>
        <taxon>Asparagoideae</taxon>
        <taxon>Asparagus</taxon>
    </lineage>
</organism>
<dbReference type="Gene3D" id="3.40.50.10140">
    <property type="entry name" value="Toll/interleukin-1 receptor homology (TIR) domain"/>
    <property type="match status" value="1"/>
</dbReference>
<dbReference type="PANTHER" id="PTHR32472">
    <property type="entry name" value="DNA REPAIR PROTEIN RADA"/>
    <property type="match status" value="1"/>
</dbReference>
<dbReference type="PANTHER" id="PTHR32472:SF18">
    <property type="entry name" value="OS11G0576100 PROTEIN"/>
    <property type="match status" value="1"/>
</dbReference>
<gene>
    <name evidence="2" type="ORF">A4U43_C05F16860</name>
</gene>
<sequence length="898" mass="102355">MESAPLFPALTSSSSSSSFHSAALSFTLSDNQSQLDNTHVPISPFADPPILPSMISPLRHSVEHLQATVHSHQTSTDDYTSDDTTFMSPRMRSCDVYIGVSSCKKRPTMVRFVRWLRAELEMQGITCFVIDRSRCRSAHDHGVARSAMDVASFGVVVVNEKSFSCPYSMEEIRFFLEKKKLVPIFFGLAQVECIPRDIIEKRGDVWERDGGRLWEVCGDLEVEWREAINGISRLNLKLEANASNLRDCVSEAVVIFGSGLGRRRVVERVKSWRNMAAEEFPFPRNSSFVGRSKELLELELLLFRDVEGKDEESRNRRRQRMAEVVMRERVVKESEERRRKGKETLVQKEYVEEIKAQGEPRKVKLEYGKGIACVSGDSGIGKTELLLEYAYRFSQRYKMILWVGGESRYLRHNYMKLLPLLGIDTDTLNKLSSDKKGPQSLEDIEDEAIRRVRKELSRDIPYLLVIDNLEGEKDWWDGRTIMGLFPRFGGATHVLISTRLPQIMDIEPMRLLYLSSAEAMILMNRSTVDIGIEDADALRILEEKVGRLPFGLALVGAVLSEFAMKPSKLVDAINSMPYKEVTWNKGEDLILKRNPFLGQLLEFCLSLCNQESNKLALRIVQASSLFAPSPIPIPILTLAAKEPSREHQNSRFWLKSQCMSKCMCIETHCEKISEVEVLAMLLRLRIAKSTTKIDHISFHDILKLHAYKKGNSGIAHSVVRAIKFQASIPQHSEHVWAACFLLFKFDIDHEIINISIDDLLSFVEQFVLPLAMHSFITYFRCNAVLELLRLATEKFEELENSFLDEANNNHSSSSCLRSSGSISTLQSNPLLYRKFAHLRATLLETRAKIMLRGGIYDIGERLCRTAVSIKEVIYGWEHPETVSCRETLDKFVTLQRTF</sequence>
<dbReference type="InterPro" id="IPR058874">
    <property type="entry name" value="WHD_plant"/>
</dbReference>
<keyword evidence="3" id="KW-1185">Reference proteome</keyword>
<name>A0A5P1ESC9_ASPOF</name>
<dbReference type="Proteomes" id="UP000243459">
    <property type="component" value="Chromosome 5"/>
</dbReference>
<dbReference type="SUPFAM" id="SSF52200">
    <property type="entry name" value="Toll/Interleukin receptor TIR domain"/>
    <property type="match status" value="1"/>
</dbReference>
<dbReference type="OMA" id="CIETHCE"/>
<evidence type="ECO:0000313" key="2">
    <source>
        <dbReference type="EMBL" id="ONK68866.1"/>
    </source>
</evidence>
<dbReference type="Pfam" id="PF25895">
    <property type="entry name" value="WHD_plant_disease"/>
    <property type="match status" value="1"/>
</dbReference>
<dbReference type="SUPFAM" id="SSF52540">
    <property type="entry name" value="P-loop containing nucleoside triphosphate hydrolases"/>
    <property type="match status" value="1"/>
</dbReference>
<accession>A0A5P1ESC9</accession>
<dbReference type="Gramene" id="ONK68866">
    <property type="protein sequence ID" value="ONK68866"/>
    <property type="gene ID" value="A4U43_C05F16860"/>
</dbReference>
<dbReference type="GO" id="GO:0000725">
    <property type="term" value="P:recombinational repair"/>
    <property type="evidence" value="ECO:0007669"/>
    <property type="project" value="TreeGrafter"/>
</dbReference>
<dbReference type="InterPro" id="IPR035897">
    <property type="entry name" value="Toll_tir_struct_dom_sf"/>
</dbReference>
<proteinExistence type="predicted"/>
<dbReference type="InterPro" id="IPR027417">
    <property type="entry name" value="P-loop_NTPase"/>
</dbReference>
<dbReference type="AlphaFoldDB" id="A0A5P1ESC9"/>
<dbReference type="EMBL" id="CM007385">
    <property type="protein sequence ID" value="ONK68866.1"/>
    <property type="molecule type" value="Genomic_DNA"/>
</dbReference>
<evidence type="ECO:0000259" key="1">
    <source>
        <dbReference type="Pfam" id="PF25895"/>
    </source>
</evidence>
<reference evidence="3" key="1">
    <citation type="journal article" date="2017" name="Nat. Commun.">
        <title>The asparagus genome sheds light on the origin and evolution of a young Y chromosome.</title>
        <authorList>
            <person name="Harkess A."/>
            <person name="Zhou J."/>
            <person name="Xu C."/>
            <person name="Bowers J.E."/>
            <person name="Van der Hulst R."/>
            <person name="Ayyampalayam S."/>
            <person name="Mercati F."/>
            <person name="Riccardi P."/>
            <person name="McKain M.R."/>
            <person name="Kakrana A."/>
            <person name="Tang H."/>
            <person name="Ray J."/>
            <person name="Groenendijk J."/>
            <person name="Arikit S."/>
            <person name="Mathioni S.M."/>
            <person name="Nakano M."/>
            <person name="Shan H."/>
            <person name="Telgmann-Rauber A."/>
            <person name="Kanno A."/>
            <person name="Yue Z."/>
            <person name="Chen H."/>
            <person name="Li W."/>
            <person name="Chen Y."/>
            <person name="Xu X."/>
            <person name="Zhang Y."/>
            <person name="Luo S."/>
            <person name="Chen H."/>
            <person name="Gao J."/>
            <person name="Mao Z."/>
            <person name="Pires J.C."/>
            <person name="Luo M."/>
            <person name="Kudrna D."/>
            <person name="Wing R.A."/>
            <person name="Meyers B.C."/>
            <person name="Yi K."/>
            <person name="Kong H."/>
            <person name="Lavrijsen P."/>
            <person name="Sunseri F."/>
            <person name="Falavigna A."/>
            <person name="Ye Y."/>
            <person name="Leebens-Mack J.H."/>
            <person name="Chen G."/>
        </authorList>
    </citation>
    <scope>NUCLEOTIDE SEQUENCE [LARGE SCALE GENOMIC DNA]</scope>
    <source>
        <strain evidence="3">cv. DH0086</strain>
    </source>
</reference>
<dbReference type="OrthoDB" id="626167at2759"/>
<dbReference type="Gene3D" id="3.40.50.300">
    <property type="entry name" value="P-loop containing nucleotide triphosphate hydrolases"/>
    <property type="match status" value="1"/>
</dbReference>